<dbReference type="eggNOG" id="KOG2055">
    <property type="taxonomic scope" value="Eukaryota"/>
</dbReference>
<protein>
    <recommendedName>
        <fullName evidence="9">Vacuolar import/degradation Vid27 C-terminal domain-containing protein</fullName>
    </recommendedName>
</protein>
<dbReference type="InterPro" id="IPR045161">
    <property type="entry name" value="Utp18"/>
</dbReference>
<dbReference type="InterPro" id="IPR015943">
    <property type="entry name" value="WD40/YVTN_repeat-like_dom_sf"/>
</dbReference>
<reference evidence="7" key="1">
    <citation type="submission" date="2013-04" db="EMBL/GenBank/DDBJ databases">
        <title>The Genome Sequence of Fonticula alba ATCC 38817.</title>
        <authorList>
            <consortium name="The Broad Institute Genomics Platform"/>
            <person name="Russ C."/>
            <person name="Cuomo C."/>
            <person name="Burger G."/>
            <person name="Gray M.W."/>
            <person name="Holland P.W.H."/>
            <person name="King N."/>
            <person name="Lang F.B.F."/>
            <person name="Roger A.J."/>
            <person name="Ruiz-Trillo I."/>
            <person name="Brown M."/>
            <person name="Walker B."/>
            <person name="Young S."/>
            <person name="Zeng Q."/>
            <person name="Gargeya S."/>
            <person name="Fitzgerald M."/>
            <person name="Haas B."/>
            <person name="Abouelleil A."/>
            <person name="Allen A.W."/>
            <person name="Alvarado L."/>
            <person name="Arachchi H.M."/>
            <person name="Berlin A.M."/>
            <person name="Chapman S.B."/>
            <person name="Gainer-Dewar J."/>
            <person name="Goldberg J."/>
            <person name="Griggs A."/>
            <person name="Gujja S."/>
            <person name="Hansen M."/>
            <person name="Howarth C."/>
            <person name="Imamovic A."/>
            <person name="Ireland A."/>
            <person name="Larimer J."/>
            <person name="McCowan C."/>
            <person name="Murphy C."/>
            <person name="Pearson M."/>
            <person name="Poon T.W."/>
            <person name="Priest M."/>
            <person name="Roberts A."/>
            <person name="Saif S."/>
            <person name="Shea T."/>
            <person name="Sisk P."/>
            <person name="Sykes S."/>
            <person name="Wortman J."/>
            <person name="Nusbaum C."/>
            <person name="Birren B."/>
        </authorList>
    </citation>
    <scope>NUCLEOTIDE SEQUENCE [LARGE SCALE GENOMIC DNA]</scope>
    <source>
        <strain evidence="7">ATCC 38817</strain>
    </source>
</reference>
<feature type="compositionally biased region" description="Low complexity" evidence="6">
    <location>
        <begin position="19"/>
        <end position="36"/>
    </location>
</feature>
<dbReference type="STRING" id="691883.A0A058Z3K9"/>
<dbReference type="OrthoDB" id="1935146at2759"/>
<organism evidence="7">
    <name type="scientific">Fonticula alba</name>
    <name type="common">Slime mold</name>
    <dbReference type="NCBI Taxonomy" id="691883"/>
    <lineage>
        <taxon>Eukaryota</taxon>
        <taxon>Rotosphaerida</taxon>
        <taxon>Fonticulaceae</taxon>
        <taxon>Fonticula</taxon>
    </lineage>
</organism>
<dbReference type="GO" id="GO:0032040">
    <property type="term" value="C:small-subunit processome"/>
    <property type="evidence" value="ECO:0007669"/>
    <property type="project" value="TreeGrafter"/>
</dbReference>
<evidence type="ECO:0000313" key="8">
    <source>
        <dbReference type="Proteomes" id="UP000030693"/>
    </source>
</evidence>
<dbReference type="Gene3D" id="2.130.10.10">
    <property type="entry name" value="YVTN repeat-like/Quinoprotein amine dehydrogenase"/>
    <property type="match status" value="1"/>
</dbReference>
<evidence type="ECO:0000256" key="5">
    <source>
        <dbReference type="ARBA" id="ARBA00023242"/>
    </source>
</evidence>
<dbReference type="PANTHER" id="PTHR18359:SF0">
    <property type="entry name" value="U3 SMALL NUCLEOLAR RNA-ASSOCIATED PROTEIN 18 HOMOLOG"/>
    <property type="match status" value="1"/>
</dbReference>
<dbReference type="PANTHER" id="PTHR18359">
    <property type="entry name" value="WD-REPEAT PROTEIN-RELATED"/>
    <property type="match status" value="1"/>
</dbReference>
<dbReference type="AlphaFoldDB" id="A0A058Z3K9"/>
<dbReference type="InterPro" id="IPR036322">
    <property type="entry name" value="WD40_repeat_dom_sf"/>
</dbReference>
<keyword evidence="8" id="KW-1185">Reference proteome</keyword>
<dbReference type="SUPFAM" id="SSF50978">
    <property type="entry name" value="WD40 repeat-like"/>
    <property type="match status" value="1"/>
</dbReference>
<dbReference type="GeneID" id="20528993"/>
<evidence type="ECO:0008006" key="9">
    <source>
        <dbReference type="Google" id="ProtNLM"/>
    </source>
</evidence>
<dbReference type="Proteomes" id="UP000030693">
    <property type="component" value="Unassembled WGS sequence"/>
</dbReference>
<gene>
    <name evidence="7" type="ORF">H696_04268</name>
</gene>
<evidence type="ECO:0000256" key="3">
    <source>
        <dbReference type="ARBA" id="ARBA00022574"/>
    </source>
</evidence>
<keyword evidence="2" id="KW-0698">rRNA processing</keyword>
<accession>A0A058Z3K9</accession>
<keyword evidence="5" id="KW-0539">Nucleus</keyword>
<comment type="subcellular location">
    <subcellularLocation>
        <location evidence="1">Nucleus</location>
        <location evidence="1">Nucleolus</location>
    </subcellularLocation>
</comment>
<name>A0A058Z3K9_FONAL</name>
<dbReference type="GO" id="GO:0034388">
    <property type="term" value="C:Pwp2p-containing subcomplex of 90S preribosome"/>
    <property type="evidence" value="ECO:0007669"/>
    <property type="project" value="TreeGrafter"/>
</dbReference>
<proteinExistence type="predicted"/>
<evidence type="ECO:0000256" key="6">
    <source>
        <dbReference type="SAM" id="MobiDB-lite"/>
    </source>
</evidence>
<evidence type="ECO:0000256" key="1">
    <source>
        <dbReference type="ARBA" id="ARBA00004604"/>
    </source>
</evidence>
<keyword evidence="3" id="KW-0853">WD repeat</keyword>
<evidence type="ECO:0000313" key="7">
    <source>
        <dbReference type="EMBL" id="KCV68850.1"/>
    </source>
</evidence>
<dbReference type="EMBL" id="KB932207">
    <property type="protein sequence ID" value="KCV68850.1"/>
    <property type="molecule type" value="Genomic_DNA"/>
</dbReference>
<dbReference type="OMA" id="FEWTVAC"/>
<dbReference type="RefSeq" id="XP_009496421.1">
    <property type="nucleotide sequence ID" value="XM_009498146.1"/>
</dbReference>
<evidence type="ECO:0000256" key="4">
    <source>
        <dbReference type="ARBA" id="ARBA00022737"/>
    </source>
</evidence>
<evidence type="ECO:0000256" key="2">
    <source>
        <dbReference type="ARBA" id="ARBA00022552"/>
    </source>
</evidence>
<keyword evidence="4" id="KW-0677">Repeat</keyword>
<sequence>MTDELRGTGSLWFDEDDNNSNNADSPSEGEASSSAEHTAQEDLPSEASASESEDEQPAARRPRAAMTKVIARPSAVERRLAGALFGLDSDDDDPDAEQDAHDYLPPPPLLAHLTSGLALYLRVRSPPARLPGAQVDGRENSQLFNIHLQDFPIHRAQFTGQHSDDLMVTSRRPFYFSLDLASGKQTRIAGIMGIKEKTFELFEASPSGQFVAIVGSTTRQVHLVAGKSKLLIKTLHHNRPGDNTAGHIGIDAANTSPVLFTLTDRGQVYRWDLTTLTCTGQFTDQGTLMASQITTSPCGRIVAVSSHEGIVNLYDCGRAPSLTLDMSVRPVKTFTNLTTTIDCLEFNADASLLVFGSSVKKAQLRVVNMATQTVYDNWPRNEKALPLSRLSAVNFSPNGGDMGIADDKGRALLYRLGHSAEY</sequence>
<feature type="region of interest" description="Disordered" evidence="6">
    <location>
        <begin position="1"/>
        <end position="70"/>
    </location>
</feature>
<dbReference type="GO" id="GO:0006364">
    <property type="term" value="P:rRNA processing"/>
    <property type="evidence" value="ECO:0007669"/>
    <property type="project" value="UniProtKB-KW"/>
</dbReference>